<evidence type="ECO:0000256" key="4">
    <source>
        <dbReference type="ARBA" id="ARBA00022989"/>
    </source>
</evidence>
<dbReference type="PANTHER" id="PTHR24269">
    <property type="entry name" value="KREMEN PROTEIN"/>
    <property type="match status" value="1"/>
</dbReference>
<evidence type="ECO:0000256" key="1">
    <source>
        <dbReference type="ARBA" id="ARBA00004167"/>
    </source>
</evidence>
<protein>
    <submittedName>
        <fullName evidence="9">WSC-domain-containing protein</fullName>
    </submittedName>
</protein>
<feature type="domain" description="WSC" evidence="8">
    <location>
        <begin position="342"/>
        <end position="440"/>
    </location>
</feature>
<evidence type="ECO:0000256" key="5">
    <source>
        <dbReference type="ARBA" id="ARBA00023136"/>
    </source>
</evidence>
<comment type="caution">
    <text evidence="9">The sequence shown here is derived from an EMBL/GenBank/DDBJ whole genome shotgun (WGS) entry which is preliminary data.</text>
</comment>
<evidence type="ECO:0000259" key="8">
    <source>
        <dbReference type="PROSITE" id="PS51212"/>
    </source>
</evidence>
<dbReference type="InterPro" id="IPR002889">
    <property type="entry name" value="WSC_carb-bd"/>
</dbReference>
<sequence>MASTRLFSLLAFSAAGTLAAQSLTTTVVTSTPAPNEVVSVTTACSATCPSTDNSGNALIQTFSCGNTCLFCRWNWPGGNHFAQYDTNSGAVTSPIGVAANPLRAAVTCATSTSTSIIYPSRTTAVATSTPTPGEIVSTTKTCSSICPPTDNSGNALIETFSCGNNCLFCRWNWPGGNHFAQYYVDTGAVFSPIGVAANPNTAAVACTTAAVTSFLPSSSSTSSSASPTASIANGWHTAIPCATDTPSRILTNPYITTSNTNTPLSCTQKCFSLGFTYAGVENGNECYCGAGLVSNVSVANVADCNTPCAGDTTITCGAGWRMQVYNTTLTPPANVVPSGWRPYGTTGCSQDSASRVFANAVSAGDVLASTNTPAACMSYCAKLGYSMSGVEYASECYCGKAWTNGTPPADIPASSCNMACSGAPGITCGGPLAIQIYVSS</sequence>
<dbReference type="InterPro" id="IPR051836">
    <property type="entry name" value="Kremen_rcpt"/>
</dbReference>
<keyword evidence="5" id="KW-0472">Membrane</keyword>
<evidence type="ECO:0000313" key="10">
    <source>
        <dbReference type="Proteomes" id="UP000620124"/>
    </source>
</evidence>
<evidence type="ECO:0000256" key="6">
    <source>
        <dbReference type="ARBA" id="ARBA00023180"/>
    </source>
</evidence>
<accession>A0A8H6WRE2</accession>
<keyword evidence="10" id="KW-1185">Reference proteome</keyword>
<feature type="signal peptide" evidence="7">
    <location>
        <begin position="1"/>
        <end position="19"/>
    </location>
</feature>
<dbReference type="EMBL" id="JACAZI010000040">
    <property type="protein sequence ID" value="KAF7326776.1"/>
    <property type="molecule type" value="Genomic_DNA"/>
</dbReference>
<dbReference type="PANTHER" id="PTHR24269:SF16">
    <property type="entry name" value="PROTEIN SLG1"/>
    <property type="match status" value="1"/>
</dbReference>
<dbReference type="Proteomes" id="UP000620124">
    <property type="component" value="Unassembled WGS sequence"/>
</dbReference>
<proteinExistence type="predicted"/>
<dbReference type="AlphaFoldDB" id="A0A8H6WRE2"/>
<dbReference type="Pfam" id="PF01822">
    <property type="entry name" value="WSC"/>
    <property type="match status" value="2"/>
</dbReference>
<comment type="subcellular location">
    <subcellularLocation>
        <location evidence="1">Membrane</location>
        <topology evidence="1">Single-pass membrane protein</topology>
    </subcellularLocation>
</comment>
<evidence type="ECO:0000256" key="3">
    <source>
        <dbReference type="ARBA" id="ARBA00022729"/>
    </source>
</evidence>
<keyword evidence="6" id="KW-0325">Glycoprotein</keyword>
<gene>
    <name evidence="9" type="ORF">MVEN_02596800</name>
</gene>
<feature type="domain" description="WSC" evidence="8">
    <location>
        <begin position="235"/>
        <end position="328"/>
    </location>
</feature>
<organism evidence="9 10">
    <name type="scientific">Mycena venus</name>
    <dbReference type="NCBI Taxonomy" id="2733690"/>
    <lineage>
        <taxon>Eukaryota</taxon>
        <taxon>Fungi</taxon>
        <taxon>Dikarya</taxon>
        <taxon>Basidiomycota</taxon>
        <taxon>Agaricomycotina</taxon>
        <taxon>Agaricomycetes</taxon>
        <taxon>Agaricomycetidae</taxon>
        <taxon>Agaricales</taxon>
        <taxon>Marasmiineae</taxon>
        <taxon>Mycenaceae</taxon>
        <taxon>Mycena</taxon>
    </lineage>
</organism>
<feature type="chain" id="PRO_5034252598" evidence="7">
    <location>
        <begin position="20"/>
        <end position="440"/>
    </location>
</feature>
<dbReference type="GO" id="GO:0005886">
    <property type="term" value="C:plasma membrane"/>
    <property type="evidence" value="ECO:0007669"/>
    <property type="project" value="TreeGrafter"/>
</dbReference>
<keyword evidence="4" id="KW-1133">Transmembrane helix</keyword>
<dbReference type="SMART" id="SM00321">
    <property type="entry name" value="WSC"/>
    <property type="match status" value="2"/>
</dbReference>
<reference evidence="9" key="1">
    <citation type="submission" date="2020-05" db="EMBL/GenBank/DDBJ databases">
        <title>Mycena genomes resolve the evolution of fungal bioluminescence.</title>
        <authorList>
            <person name="Tsai I.J."/>
        </authorList>
    </citation>
    <scope>NUCLEOTIDE SEQUENCE</scope>
    <source>
        <strain evidence="9">CCC161011</strain>
    </source>
</reference>
<evidence type="ECO:0000313" key="9">
    <source>
        <dbReference type="EMBL" id="KAF7326776.1"/>
    </source>
</evidence>
<dbReference type="PROSITE" id="PS51212">
    <property type="entry name" value="WSC"/>
    <property type="match status" value="2"/>
</dbReference>
<keyword evidence="3 7" id="KW-0732">Signal</keyword>
<dbReference type="OrthoDB" id="5985073at2759"/>
<name>A0A8H6WRE2_9AGAR</name>
<keyword evidence="2" id="KW-0812">Transmembrane</keyword>
<evidence type="ECO:0000256" key="2">
    <source>
        <dbReference type="ARBA" id="ARBA00022692"/>
    </source>
</evidence>
<evidence type="ECO:0000256" key="7">
    <source>
        <dbReference type="SAM" id="SignalP"/>
    </source>
</evidence>